<organism evidence="2">
    <name type="scientific">Prunus dulcis</name>
    <name type="common">Almond</name>
    <name type="synonym">Amygdalus dulcis</name>
    <dbReference type="NCBI Taxonomy" id="3755"/>
    <lineage>
        <taxon>Eukaryota</taxon>
        <taxon>Viridiplantae</taxon>
        <taxon>Streptophyta</taxon>
        <taxon>Embryophyta</taxon>
        <taxon>Tracheophyta</taxon>
        <taxon>Spermatophyta</taxon>
        <taxon>Magnoliopsida</taxon>
        <taxon>eudicotyledons</taxon>
        <taxon>Gunneridae</taxon>
        <taxon>Pentapetalae</taxon>
        <taxon>rosids</taxon>
        <taxon>fabids</taxon>
        <taxon>Rosales</taxon>
        <taxon>Rosaceae</taxon>
        <taxon>Amygdaloideae</taxon>
        <taxon>Amygdaleae</taxon>
        <taxon>Prunus</taxon>
    </lineage>
</organism>
<dbReference type="AlphaFoldDB" id="A0A4Y1RDT3"/>
<proteinExistence type="predicted"/>
<feature type="non-terminal residue" evidence="2">
    <location>
        <position position="1"/>
    </location>
</feature>
<reference evidence="2" key="1">
    <citation type="journal article" date="2019" name="Science">
        <title>Mutation of a bHLH transcription factor allowed almond domestication.</title>
        <authorList>
            <person name="Sanchez-Perez R."/>
            <person name="Pavan S."/>
            <person name="Mazzeo R."/>
            <person name="Moldovan C."/>
            <person name="Aiese Cigliano R."/>
            <person name="Del Cueto J."/>
            <person name="Ricciardi F."/>
            <person name="Lotti C."/>
            <person name="Ricciardi L."/>
            <person name="Dicenta F."/>
            <person name="Lopez-Marques R.L."/>
            <person name="Lindberg Moller B."/>
        </authorList>
    </citation>
    <scope>NUCLEOTIDE SEQUENCE</scope>
</reference>
<gene>
    <name evidence="2" type="ORF">Prudu_012943</name>
</gene>
<feature type="region of interest" description="Disordered" evidence="1">
    <location>
        <begin position="63"/>
        <end position="82"/>
    </location>
</feature>
<evidence type="ECO:0000256" key="1">
    <source>
        <dbReference type="SAM" id="MobiDB-lite"/>
    </source>
</evidence>
<name>A0A4Y1RDT3_PRUDU</name>
<sequence>HAGVLKRGTLGSQQRRKQTKAGAQSRRRLYFEQAEEHDFYVNGRRLLKSQKQKELSFLILHQKNKQQRGITTGTTEKREEYN</sequence>
<dbReference type="EMBL" id="AP019300">
    <property type="protein sequence ID" value="BBH02399.1"/>
    <property type="molecule type" value="Genomic_DNA"/>
</dbReference>
<evidence type="ECO:0000313" key="2">
    <source>
        <dbReference type="EMBL" id="BBH02399.1"/>
    </source>
</evidence>
<protein>
    <submittedName>
        <fullName evidence="2">Uncharacterized protein</fullName>
    </submittedName>
</protein>
<accession>A0A4Y1RDT3</accession>
<feature type="region of interest" description="Disordered" evidence="1">
    <location>
        <begin position="1"/>
        <end position="27"/>
    </location>
</feature>